<evidence type="ECO:0000256" key="5">
    <source>
        <dbReference type="SAM" id="Phobius"/>
    </source>
</evidence>
<gene>
    <name evidence="6" type="ORF">BDP27DRAFT_1416669</name>
</gene>
<name>A0A9P5Q3E7_9AGAR</name>
<dbReference type="GO" id="GO:0006890">
    <property type="term" value="P:retrograde vesicle-mediated transport, Golgi to endoplasmic reticulum"/>
    <property type="evidence" value="ECO:0007669"/>
    <property type="project" value="TreeGrafter"/>
</dbReference>
<proteinExistence type="predicted"/>
<organism evidence="6 7">
    <name type="scientific">Rhodocollybia butyracea</name>
    <dbReference type="NCBI Taxonomy" id="206335"/>
    <lineage>
        <taxon>Eukaryota</taxon>
        <taxon>Fungi</taxon>
        <taxon>Dikarya</taxon>
        <taxon>Basidiomycota</taxon>
        <taxon>Agaricomycotina</taxon>
        <taxon>Agaricomycetes</taxon>
        <taxon>Agaricomycetidae</taxon>
        <taxon>Agaricales</taxon>
        <taxon>Marasmiineae</taxon>
        <taxon>Omphalotaceae</taxon>
        <taxon>Rhodocollybia</taxon>
    </lineage>
</organism>
<dbReference type="AlphaFoldDB" id="A0A9P5Q3E7"/>
<dbReference type="EMBL" id="JADNRY010000015">
    <property type="protein sequence ID" value="KAF9073978.1"/>
    <property type="molecule type" value="Genomic_DNA"/>
</dbReference>
<evidence type="ECO:0000256" key="4">
    <source>
        <dbReference type="SAM" id="MobiDB-lite"/>
    </source>
</evidence>
<keyword evidence="1 5" id="KW-0812">Transmembrane</keyword>
<protein>
    <submittedName>
        <fullName evidence="6">Uncharacterized protein</fullName>
    </submittedName>
</protein>
<dbReference type="PANTHER" id="PTHR28263:SF1">
    <property type="entry name" value="GOLGI TO ER TRAFFIC PROTEIN 2"/>
    <property type="match status" value="1"/>
</dbReference>
<evidence type="ECO:0000256" key="2">
    <source>
        <dbReference type="ARBA" id="ARBA00022989"/>
    </source>
</evidence>
<evidence type="ECO:0000256" key="3">
    <source>
        <dbReference type="ARBA" id="ARBA00023136"/>
    </source>
</evidence>
<evidence type="ECO:0000313" key="6">
    <source>
        <dbReference type="EMBL" id="KAF9073978.1"/>
    </source>
</evidence>
<dbReference type="Pfam" id="PF08690">
    <property type="entry name" value="GET2"/>
    <property type="match status" value="1"/>
</dbReference>
<dbReference type="OrthoDB" id="5393181at2759"/>
<feature type="transmembrane region" description="Helical" evidence="5">
    <location>
        <begin position="235"/>
        <end position="257"/>
    </location>
</feature>
<comment type="caution">
    <text evidence="6">The sequence shown here is derived from an EMBL/GenBank/DDBJ whole genome shotgun (WGS) entry which is preliminary data.</text>
</comment>
<dbReference type="Proteomes" id="UP000772434">
    <property type="component" value="Unassembled WGS sequence"/>
</dbReference>
<accession>A0A9P5Q3E7</accession>
<reference evidence="6" key="1">
    <citation type="submission" date="2020-11" db="EMBL/GenBank/DDBJ databases">
        <authorList>
            <consortium name="DOE Joint Genome Institute"/>
            <person name="Ahrendt S."/>
            <person name="Riley R."/>
            <person name="Andreopoulos W."/>
            <person name="Labutti K."/>
            <person name="Pangilinan J."/>
            <person name="Ruiz-Duenas F.J."/>
            <person name="Barrasa J.M."/>
            <person name="Sanchez-Garcia M."/>
            <person name="Camarero S."/>
            <person name="Miyauchi S."/>
            <person name="Serrano A."/>
            <person name="Linde D."/>
            <person name="Babiker R."/>
            <person name="Drula E."/>
            <person name="Ayuso-Fernandez I."/>
            <person name="Pacheco R."/>
            <person name="Padilla G."/>
            <person name="Ferreira P."/>
            <person name="Barriuso J."/>
            <person name="Kellner H."/>
            <person name="Castanera R."/>
            <person name="Alfaro M."/>
            <person name="Ramirez L."/>
            <person name="Pisabarro A.G."/>
            <person name="Kuo A."/>
            <person name="Tritt A."/>
            <person name="Lipzen A."/>
            <person name="He G."/>
            <person name="Yan M."/>
            <person name="Ng V."/>
            <person name="Cullen D."/>
            <person name="Martin F."/>
            <person name="Rosso M.-N."/>
            <person name="Henrissat B."/>
            <person name="Hibbett D."/>
            <person name="Martinez A.T."/>
            <person name="Grigoriev I.V."/>
        </authorList>
    </citation>
    <scope>NUCLEOTIDE SEQUENCE</scope>
    <source>
        <strain evidence="6">AH 40177</strain>
    </source>
</reference>
<evidence type="ECO:0000256" key="1">
    <source>
        <dbReference type="ARBA" id="ARBA00022692"/>
    </source>
</evidence>
<feature type="transmembrane region" description="Helical" evidence="5">
    <location>
        <begin position="178"/>
        <end position="198"/>
    </location>
</feature>
<dbReference type="InterPro" id="IPR028143">
    <property type="entry name" value="Get2/sif1"/>
</dbReference>
<feature type="region of interest" description="Disordered" evidence="4">
    <location>
        <begin position="1"/>
        <end position="91"/>
    </location>
</feature>
<feature type="compositionally biased region" description="Polar residues" evidence="4">
    <location>
        <begin position="68"/>
        <end position="81"/>
    </location>
</feature>
<dbReference type="PANTHER" id="PTHR28263">
    <property type="entry name" value="GOLGI TO ER TRAFFIC PROTEIN 2"/>
    <property type="match status" value="1"/>
</dbReference>
<evidence type="ECO:0000313" key="7">
    <source>
        <dbReference type="Proteomes" id="UP000772434"/>
    </source>
</evidence>
<keyword evidence="7" id="KW-1185">Reference proteome</keyword>
<sequence length="323" mass="34476">MSAAARAEARRKAILSRGSDRLSKLTTSARGDSPEFSDPPLPNISRTSNFVGEETTDMPAPQARGPSPRTNRQASVHSDTPSPAGPDPAVWSEEQQQLMQALMGGMSGMGMPGLSPGQQAIGSGTPNPMDNPLAAMLMSIQNGGAPPSMPPGNSLGKAPAMDGQGTQTNAPPSRLQKMLPLVHLVALWSLLAYFVVYVEPRAHGDLENDISGLSGILTRWAALAKRRPQAEMIQGWGVAVVPFFWAFITIEIALYSLRIFYGFDAVQPPMLLAMALPHLPPPFPALIINGMKYLQLGSILLDDLAILAVGVGFFIWIAGFLRS</sequence>
<keyword evidence="2 5" id="KW-1133">Transmembrane helix</keyword>
<feature type="transmembrane region" description="Helical" evidence="5">
    <location>
        <begin position="300"/>
        <end position="321"/>
    </location>
</feature>
<keyword evidence="3 5" id="KW-0472">Membrane</keyword>